<organism evidence="2 3">
    <name type="scientific">Elysia marginata</name>
    <dbReference type="NCBI Taxonomy" id="1093978"/>
    <lineage>
        <taxon>Eukaryota</taxon>
        <taxon>Metazoa</taxon>
        <taxon>Spiralia</taxon>
        <taxon>Lophotrochozoa</taxon>
        <taxon>Mollusca</taxon>
        <taxon>Gastropoda</taxon>
        <taxon>Heterobranchia</taxon>
        <taxon>Euthyneura</taxon>
        <taxon>Panpulmonata</taxon>
        <taxon>Sacoglossa</taxon>
        <taxon>Placobranchoidea</taxon>
        <taxon>Plakobranchidae</taxon>
        <taxon>Elysia</taxon>
    </lineage>
</organism>
<evidence type="ECO:0000313" key="2">
    <source>
        <dbReference type="EMBL" id="GFR72636.1"/>
    </source>
</evidence>
<name>A0AAV4FJU1_9GAST</name>
<dbReference type="AlphaFoldDB" id="A0AAV4FJU1"/>
<sequence length="242" mass="28397">MRYVSPDRERRPRKRPSYAEDYVSPYRGDRGDTRFDFREVRERSRDWTVDPQEYACYEKARPSLETACRSWGNKSRDQAVDLQEYRGYERGRCVYPDRECRPCKRPSYADDYVSPYRGDNEVEFREVRESHNRHLYGKKSGDNYYPPTRPVKQSSKDHASPCRGDREGRKGHYRHVYDEEIRDSIYRSARPVNQSPENEEQLESVLKGSAGEIETANSGLSMMLGVSSCGGFEKIRGNNYQI</sequence>
<accession>A0AAV4FJU1</accession>
<gene>
    <name evidence="2" type="ORF">ElyMa_005711400</name>
</gene>
<keyword evidence="3" id="KW-1185">Reference proteome</keyword>
<comment type="caution">
    <text evidence="2">The sequence shown here is derived from an EMBL/GenBank/DDBJ whole genome shotgun (WGS) entry which is preliminary data.</text>
</comment>
<feature type="region of interest" description="Disordered" evidence="1">
    <location>
        <begin position="128"/>
        <end position="172"/>
    </location>
</feature>
<feature type="compositionally biased region" description="Basic and acidic residues" evidence="1">
    <location>
        <begin position="154"/>
        <end position="172"/>
    </location>
</feature>
<reference evidence="2 3" key="1">
    <citation type="journal article" date="2021" name="Elife">
        <title>Chloroplast acquisition without the gene transfer in kleptoplastic sea slugs, Plakobranchus ocellatus.</title>
        <authorList>
            <person name="Maeda T."/>
            <person name="Takahashi S."/>
            <person name="Yoshida T."/>
            <person name="Shimamura S."/>
            <person name="Takaki Y."/>
            <person name="Nagai Y."/>
            <person name="Toyoda A."/>
            <person name="Suzuki Y."/>
            <person name="Arimoto A."/>
            <person name="Ishii H."/>
            <person name="Satoh N."/>
            <person name="Nishiyama T."/>
            <person name="Hasebe M."/>
            <person name="Maruyama T."/>
            <person name="Minagawa J."/>
            <person name="Obokata J."/>
            <person name="Shigenobu S."/>
        </authorList>
    </citation>
    <scope>NUCLEOTIDE SEQUENCE [LARGE SCALE GENOMIC DNA]</scope>
</reference>
<evidence type="ECO:0000313" key="3">
    <source>
        <dbReference type="Proteomes" id="UP000762676"/>
    </source>
</evidence>
<dbReference type="EMBL" id="BMAT01011423">
    <property type="protein sequence ID" value="GFR72636.1"/>
    <property type="molecule type" value="Genomic_DNA"/>
</dbReference>
<protein>
    <submittedName>
        <fullName evidence="2">Uncharacterized protein</fullName>
    </submittedName>
</protein>
<dbReference type="Proteomes" id="UP000762676">
    <property type="component" value="Unassembled WGS sequence"/>
</dbReference>
<feature type="region of interest" description="Disordered" evidence="1">
    <location>
        <begin position="1"/>
        <end position="28"/>
    </location>
</feature>
<proteinExistence type="predicted"/>
<evidence type="ECO:0000256" key="1">
    <source>
        <dbReference type="SAM" id="MobiDB-lite"/>
    </source>
</evidence>
<feature type="compositionally biased region" description="Basic and acidic residues" evidence="1">
    <location>
        <begin position="1"/>
        <end position="10"/>
    </location>
</feature>